<evidence type="ECO:0000313" key="11">
    <source>
        <dbReference type="Proteomes" id="UP000324133"/>
    </source>
</evidence>
<feature type="domain" description="Histidine kinase" evidence="7">
    <location>
        <begin position="921"/>
        <end position="1009"/>
    </location>
</feature>
<dbReference type="PANTHER" id="PTHR43304:SF1">
    <property type="entry name" value="PAC DOMAIN-CONTAINING PROTEIN"/>
    <property type="match status" value="1"/>
</dbReference>
<comment type="catalytic activity">
    <reaction evidence="1">
        <text>ATP + protein L-histidine = ADP + protein N-phospho-L-histidine.</text>
        <dbReference type="EC" id="2.7.13.3"/>
    </reaction>
</comment>
<dbReference type="InterPro" id="IPR035965">
    <property type="entry name" value="PAS-like_dom_sf"/>
</dbReference>
<proteinExistence type="predicted"/>
<organism evidence="10 11">
    <name type="scientific">Rufibacter hautae</name>
    <dbReference type="NCBI Taxonomy" id="2595005"/>
    <lineage>
        <taxon>Bacteria</taxon>
        <taxon>Pseudomonadati</taxon>
        <taxon>Bacteroidota</taxon>
        <taxon>Cytophagia</taxon>
        <taxon>Cytophagales</taxon>
        <taxon>Hymenobacteraceae</taxon>
        <taxon>Rufibacter</taxon>
    </lineage>
</organism>
<evidence type="ECO:0000256" key="6">
    <source>
        <dbReference type="SAM" id="Coils"/>
    </source>
</evidence>
<dbReference type="Gene3D" id="3.30.450.20">
    <property type="entry name" value="PAS domain"/>
    <property type="match status" value="6"/>
</dbReference>
<keyword evidence="11" id="KW-1185">Reference proteome</keyword>
<evidence type="ECO:0000259" key="7">
    <source>
        <dbReference type="PROSITE" id="PS50109"/>
    </source>
</evidence>
<dbReference type="PROSITE" id="PS50113">
    <property type="entry name" value="PAC"/>
    <property type="match status" value="2"/>
</dbReference>
<evidence type="ECO:0000256" key="3">
    <source>
        <dbReference type="ARBA" id="ARBA00022553"/>
    </source>
</evidence>
<dbReference type="InterPro" id="IPR000014">
    <property type="entry name" value="PAS"/>
</dbReference>
<accession>A0A5B6TBW2</accession>
<keyword evidence="5" id="KW-0418">Kinase</keyword>
<feature type="domain" description="PAC" evidence="9">
    <location>
        <begin position="377"/>
        <end position="433"/>
    </location>
</feature>
<feature type="domain" description="PAC" evidence="9">
    <location>
        <begin position="253"/>
        <end position="305"/>
    </location>
</feature>
<dbReference type="EC" id="2.7.13.3" evidence="2"/>
<keyword evidence="6" id="KW-0175">Coiled coil</keyword>
<dbReference type="PRINTS" id="PR00344">
    <property type="entry name" value="BCTRLSENSOR"/>
</dbReference>
<dbReference type="SUPFAM" id="SSF55785">
    <property type="entry name" value="PYP-like sensor domain (PAS domain)"/>
    <property type="match status" value="6"/>
</dbReference>
<dbReference type="Pfam" id="PF08447">
    <property type="entry name" value="PAS_3"/>
    <property type="match status" value="2"/>
</dbReference>
<dbReference type="PROSITE" id="PS50109">
    <property type="entry name" value="HIS_KIN"/>
    <property type="match status" value="1"/>
</dbReference>
<dbReference type="SMART" id="SM00086">
    <property type="entry name" value="PAC"/>
    <property type="match status" value="2"/>
</dbReference>
<keyword evidence="3" id="KW-0597">Phosphoprotein</keyword>
<evidence type="ECO:0000256" key="5">
    <source>
        <dbReference type="ARBA" id="ARBA00022777"/>
    </source>
</evidence>
<dbReference type="Gene3D" id="3.30.565.10">
    <property type="entry name" value="Histidine kinase-like ATPase, C-terminal domain"/>
    <property type="match status" value="1"/>
</dbReference>
<dbReference type="OrthoDB" id="5401121at2"/>
<dbReference type="AlphaFoldDB" id="A0A5B6TBW2"/>
<dbReference type="GO" id="GO:0004673">
    <property type="term" value="F:protein histidine kinase activity"/>
    <property type="evidence" value="ECO:0007669"/>
    <property type="project" value="UniProtKB-EC"/>
</dbReference>
<name>A0A5B6TBW2_9BACT</name>
<evidence type="ECO:0000256" key="1">
    <source>
        <dbReference type="ARBA" id="ARBA00000085"/>
    </source>
</evidence>
<dbReference type="InterPro" id="IPR013656">
    <property type="entry name" value="PAS_4"/>
</dbReference>
<dbReference type="InterPro" id="IPR036890">
    <property type="entry name" value="HATPase_C_sf"/>
</dbReference>
<feature type="domain" description="PAS" evidence="8">
    <location>
        <begin position="306"/>
        <end position="378"/>
    </location>
</feature>
<dbReference type="Pfam" id="PF08448">
    <property type="entry name" value="PAS_4"/>
    <property type="match status" value="3"/>
</dbReference>
<dbReference type="SMART" id="SM00091">
    <property type="entry name" value="PAS"/>
    <property type="match status" value="6"/>
</dbReference>
<comment type="caution">
    <text evidence="10">The sequence shown here is derived from an EMBL/GenBank/DDBJ whole genome shotgun (WGS) entry which is preliminary data.</text>
</comment>
<evidence type="ECO:0000259" key="8">
    <source>
        <dbReference type="PROSITE" id="PS50112"/>
    </source>
</evidence>
<dbReference type="PROSITE" id="PS50112">
    <property type="entry name" value="PAS"/>
    <property type="match status" value="3"/>
</dbReference>
<protein>
    <recommendedName>
        <fullName evidence="2">histidine kinase</fullName>
        <ecNumber evidence="2">2.7.13.3</ecNumber>
    </recommendedName>
</protein>
<dbReference type="EMBL" id="VKKY01000003">
    <property type="protein sequence ID" value="KAA3436514.1"/>
    <property type="molecule type" value="Genomic_DNA"/>
</dbReference>
<dbReference type="InterPro" id="IPR052162">
    <property type="entry name" value="Sensor_kinase/Photoreceptor"/>
</dbReference>
<dbReference type="InterPro" id="IPR013655">
    <property type="entry name" value="PAS_fold_3"/>
</dbReference>
<evidence type="ECO:0000313" key="10">
    <source>
        <dbReference type="EMBL" id="KAA3436514.1"/>
    </source>
</evidence>
<reference evidence="10 11" key="1">
    <citation type="submission" date="2019-07" db="EMBL/GenBank/DDBJ databases">
        <title>Rufibacter sp. nov., isolated from lake sediment.</title>
        <authorList>
            <person name="Qu J.-H."/>
        </authorList>
    </citation>
    <scope>NUCLEOTIDE SEQUENCE [LARGE SCALE GENOMIC DNA]</scope>
    <source>
        <strain evidence="10 11">NBS58-1</strain>
    </source>
</reference>
<dbReference type="InterPro" id="IPR003594">
    <property type="entry name" value="HATPase_dom"/>
</dbReference>
<evidence type="ECO:0000259" key="9">
    <source>
        <dbReference type="PROSITE" id="PS50113"/>
    </source>
</evidence>
<gene>
    <name evidence="10" type="ORF">FOA19_19175</name>
</gene>
<keyword evidence="4" id="KW-0808">Transferase</keyword>
<evidence type="ECO:0000256" key="4">
    <source>
        <dbReference type="ARBA" id="ARBA00022679"/>
    </source>
</evidence>
<dbReference type="RefSeq" id="WP_149092456.1">
    <property type="nucleotide sequence ID" value="NZ_VKKY01000003.1"/>
</dbReference>
<dbReference type="SMART" id="SM00387">
    <property type="entry name" value="HATPase_c"/>
    <property type="match status" value="1"/>
</dbReference>
<dbReference type="CDD" id="cd16917">
    <property type="entry name" value="HATPase_UhpB-NarQ-NarX-like"/>
    <property type="match status" value="1"/>
</dbReference>
<sequence length="1018" mass="114900">MRQEEIIGIHPIEVSVLERILQAAPDPYLILSPDLRILTVTQAYLNATFSKQEDLVGKYVFDAFPDNPATPEAKAVNNLHASLQTVLTTKKPHQMPVQHYDVPRPKALGGGFEEKHWIPVNVPVLSETGDVLCIIHKVTDVTALVKEQEEVQALVQERKALQLGLGLAQDLQRQAKEGERRLKEAQAIGHIGSFESILPQDDLVWSDEMYRIFGLEPQQEPASFEKFASFIHPSDQARFDEAMQRFYQTRGDLDITYRIIRADGQTRLVHVRATVQVDAQGQKQRVHGTMQDITEQKLAQEKLEANEALLRQAEAVGQTGSYEADVETMDFRFSDEMFRILGYEPQSVQPTLDWVDSITHPEDAPLIRQKLQQALETRQPYQYVRRIYWPNGQLRYIEGKGRIVCDAEGKPLKFLGTVYDITDQTRTDLILNTINEVCFELDEQLRFKYANRKALEAWSKTEEEVLGKSYFEVLPHHQNSEMAQVISLATKSRKQVLQRVHHPEEDKWYFYNATPSPTGLIVLYLDITDRVKARLEIKKQQDQFRLLVENMPSLISRWDRTCRLVYCNLNFETKLGLNPGLGLGKTNHEMGVSAEVAAPFNQSLEEVFSTGKAVDHACDLDSPEGKVNLLARMVPEFSPEGTVETVLTIAHDISFVKKAEEQIRNNLNILQQAEELAGMGSWEYDIASGAITWSEGLGRLLEVDRTKGSWVQNFLEAVVEEDKPIGERILHALQKEPTSFEETLRLNTYKGLRRQKVKGTLVLGPDGTPSKVIGVNWDITEMHRLEEENLNIRLNQQKELLVAILNTQDEERRRIAEGLHNGIAQLLYAAKLNLNQVVSEEEVLRNKHLLEKTAKADAILEKAIQQTRSLSHELIPTPLSDLGLQAAIKDICSTLSSKQLKLKCWVFNLHTPLEKHLELAIYRIAQELANNIVKHANATQGGLLLREQRGALVLEAEDNGQGFVPSEVGHKGMGLKSIHDRVKLLNGTMEIDSAPGHGTTISISFPLSNPGVGAEQTS</sequence>
<dbReference type="InterPro" id="IPR001610">
    <property type="entry name" value="PAC"/>
</dbReference>
<evidence type="ECO:0000256" key="2">
    <source>
        <dbReference type="ARBA" id="ARBA00012438"/>
    </source>
</evidence>
<dbReference type="PANTHER" id="PTHR43304">
    <property type="entry name" value="PHYTOCHROME-LIKE PROTEIN CPH1"/>
    <property type="match status" value="1"/>
</dbReference>
<dbReference type="SUPFAM" id="SSF55874">
    <property type="entry name" value="ATPase domain of HSP90 chaperone/DNA topoisomerase II/histidine kinase"/>
    <property type="match status" value="1"/>
</dbReference>
<dbReference type="Gene3D" id="2.10.70.100">
    <property type="match status" value="2"/>
</dbReference>
<dbReference type="InterPro" id="IPR004358">
    <property type="entry name" value="Sig_transdc_His_kin-like_C"/>
</dbReference>
<feature type="domain" description="PAS" evidence="8">
    <location>
        <begin position="423"/>
        <end position="493"/>
    </location>
</feature>
<dbReference type="NCBIfam" id="TIGR00229">
    <property type="entry name" value="sensory_box"/>
    <property type="match status" value="2"/>
</dbReference>
<dbReference type="CDD" id="cd00130">
    <property type="entry name" value="PAS"/>
    <property type="match status" value="3"/>
</dbReference>
<feature type="domain" description="PAS" evidence="8">
    <location>
        <begin position="205"/>
        <end position="250"/>
    </location>
</feature>
<dbReference type="InterPro" id="IPR000700">
    <property type="entry name" value="PAS-assoc_C"/>
</dbReference>
<dbReference type="Pfam" id="PF02518">
    <property type="entry name" value="HATPase_c"/>
    <property type="match status" value="1"/>
</dbReference>
<dbReference type="Proteomes" id="UP000324133">
    <property type="component" value="Unassembled WGS sequence"/>
</dbReference>
<dbReference type="InterPro" id="IPR005467">
    <property type="entry name" value="His_kinase_dom"/>
</dbReference>
<feature type="coiled-coil region" evidence="6">
    <location>
        <begin position="144"/>
        <end position="188"/>
    </location>
</feature>